<keyword evidence="11" id="KW-1185">Reference proteome</keyword>
<keyword evidence="3" id="KW-0813">Transport</keyword>
<sequence>MKFLEPFLILERYIVREIMAPLVAVCAVLIMIFAGYSAIQFLNDAVNGLLSGETVVALVGLKVLIAFEVLLPVTLYLAVVLALSRLHADSEITAMEAGGVGPGRIIVSVFSLALVLGLVVTVLSLFVRPWAYEQIYALEAKGKDEFDIAKVEAGRFYELGEKVVFFAEKLDPAGNQAGNVWIWELGSGMQKVTTARSAHQINGPGEGQKALVFRDGYHYVLNRKKGTDRIIHFSENVFQLDTDRTPPAKYRRKAASTLHLARSPEPEDIAEFQWRLSTGISTVLMSLLAIPLSRVAPRRGKYGKVTIAIVLFFAFYNLNLIAKTWVEKQVVGAVPGIWWVTALLGTLVLVLLPERNTFRRLSGRRPRVSGELLP</sequence>
<evidence type="ECO:0000256" key="1">
    <source>
        <dbReference type="ARBA" id="ARBA00004429"/>
    </source>
</evidence>
<dbReference type="InterPro" id="IPR005495">
    <property type="entry name" value="LptG/LptF_permease"/>
</dbReference>
<dbReference type="EMBL" id="CP071382">
    <property type="protein sequence ID" value="QSV46810.1"/>
    <property type="molecule type" value="Genomic_DNA"/>
</dbReference>
<evidence type="ECO:0000256" key="4">
    <source>
        <dbReference type="ARBA" id="ARBA00022475"/>
    </source>
</evidence>
<evidence type="ECO:0000256" key="7">
    <source>
        <dbReference type="ARBA" id="ARBA00022989"/>
    </source>
</evidence>
<keyword evidence="7 9" id="KW-1133">Transmembrane helix</keyword>
<keyword evidence="4" id="KW-1003">Cell membrane</keyword>
<evidence type="ECO:0000256" key="2">
    <source>
        <dbReference type="ARBA" id="ARBA00014213"/>
    </source>
</evidence>
<comment type="subcellular location">
    <subcellularLocation>
        <location evidence="1">Cell inner membrane</location>
        <topology evidence="1">Multi-pass membrane protein</topology>
    </subcellularLocation>
</comment>
<gene>
    <name evidence="10" type="primary">lptF</name>
    <name evidence="10" type="ORF">JZM60_05945</name>
</gene>
<evidence type="ECO:0000256" key="8">
    <source>
        <dbReference type="ARBA" id="ARBA00023136"/>
    </source>
</evidence>
<dbReference type="PANTHER" id="PTHR33529:SF7">
    <property type="entry name" value="LIPOPOLYSACCHARIDE EXPORT SYSTEM PERMEASE PROTEIN LPTF"/>
    <property type="match status" value="1"/>
</dbReference>
<evidence type="ECO:0000313" key="11">
    <source>
        <dbReference type="Proteomes" id="UP000663651"/>
    </source>
</evidence>
<organism evidence="10 11">
    <name type="scientific">Geobacter benzoatilyticus</name>
    <dbReference type="NCBI Taxonomy" id="2815309"/>
    <lineage>
        <taxon>Bacteria</taxon>
        <taxon>Pseudomonadati</taxon>
        <taxon>Thermodesulfobacteriota</taxon>
        <taxon>Desulfuromonadia</taxon>
        <taxon>Geobacterales</taxon>
        <taxon>Geobacteraceae</taxon>
        <taxon>Geobacter</taxon>
    </lineage>
</organism>
<feature type="transmembrane region" description="Helical" evidence="9">
    <location>
        <begin position="105"/>
        <end position="127"/>
    </location>
</feature>
<feature type="transmembrane region" description="Helical" evidence="9">
    <location>
        <begin position="332"/>
        <end position="352"/>
    </location>
</feature>
<evidence type="ECO:0000256" key="9">
    <source>
        <dbReference type="SAM" id="Phobius"/>
    </source>
</evidence>
<keyword evidence="8 9" id="KW-0472">Membrane</keyword>
<evidence type="ECO:0000256" key="5">
    <source>
        <dbReference type="ARBA" id="ARBA00022519"/>
    </source>
</evidence>
<feature type="transmembrane region" description="Helical" evidence="9">
    <location>
        <begin position="59"/>
        <end position="84"/>
    </location>
</feature>
<reference evidence="10 11" key="1">
    <citation type="submission" date="2021-03" db="EMBL/GenBank/DDBJ databases">
        <title>Geobacter metallireducens gen. nov. sp. nov., a microorganism capable of coupling the complete oxidation of organic compounds to the reduction of iron and other metals.</title>
        <authorList>
            <person name="Li Y."/>
        </authorList>
    </citation>
    <scope>NUCLEOTIDE SEQUENCE [LARGE SCALE GENOMIC DNA]</scope>
    <source>
        <strain evidence="10 11">Jerry-YX</strain>
    </source>
</reference>
<proteinExistence type="predicted"/>
<accession>A0ABX7Q6Z9</accession>
<evidence type="ECO:0000313" key="10">
    <source>
        <dbReference type="EMBL" id="QSV46810.1"/>
    </source>
</evidence>
<evidence type="ECO:0000256" key="6">
    <source>
        <dbReference type="ARBA" id="ARBA00022692"/>
    </source>
</evidence>
<keyword evidence="5" id="KW-0997">Cell inner membrane</keyword>
<dbReference type="InterPro" id="IPR030922">
    <property type="entry name" value="LptF"/>
</dbReference>
<protein>
    <recommendedName>
        <fullName evidence="2">Lipopolysaccharide export system permease protein LptF</fullName>
    </recommendedName>
</protein>
<feature type="transmembrane region" description="Helical" evidence="9">
    <location>
        <begin position="20"/>
        <end position="39"/>
    </location>
</feature>
<dbReference type="Proteomes" id="UP000663651">
    <property type="component" value="Chromosome"/>
</dbReference>
<name>A0ABX7Q6Z9_9BACT</name>
<feature type="transmembrane region" description="Helical" evidence="9">
    <location>
        <begin position="305"/>
        <end position="326"/>
    </location>
</feature>
<dbReference type="Pfam" id="PF03739">
    <property type="entry name" value="LptF_LptG"/>
    <property type="match status" value="1"/>
</dbReference>
<dbReference type="RefSeq" id="WP_207164588.1">
    <property type="nucleotide sequence ID" value="NZ_CP071382.1"/>
</dbReference>
<dbReference type="NCBIfam" id="TIGR04407">
    <property type="entry name" value="LptF_YjgP"/>
    <property type="match status" value="1"/>
</dbReference>
<evidence type="ECO:0000256" key="3">
    <source>
        <dbReference type="ARBA" id="ARBA00022448"/>
    </source>
</evidence>
<keyword evidence="6 9" id="KW-0812">Transmembrane</keyword>
<dbReference type="PANTHER" id="PTHR33529">
    <property type="entry name" value="SLR0882 PROTEIN-RELATED"/>
    <property type="match status" value="1"/>
</dbReference>